<dbReference type="Gene3D" id="3.80.10.10">
    <property type="entry name" value="Ribonuclease Inhibitor"/>
    <property type="match status" value="1"/>
</dbReference>
<evidence type="ECO:0000256" key="1">
    <source>
        <dbReference type="SAM" id="MobiDB-lite"/>
    </source>
</evidence>
<dbReference type="AlphaFoldDB" id="J3NUL6"/>
<dbReference type="SUPFAM" id="SSF52047">
    <property type="entry name" value="RNI-like"/>
    <property type="match status" value="1"/>
</dbReference>
<dbReference type="VEuPathDB" id="FungiDB:GGTG_04971"/>
<evidence type="ECO:0000313" key="4">
    <source>
        <dbReference type="Proteomes" id="UP000006039"/>
    </source>
</evidence>
<evidence type="ECO:0000313" key="2">
    <source>
        <dbReference type="EMBL" id="EJT79889.1"/>
    </source>
</evidence>
<dbReference type="EnsemblFungi" id="EJT79889">
    <property type="protein sequence ID" value="EJT79889"/>
    <property type="gene ID" value="GGTG_04971"/>
</dbReference>
<dbReference type="eggNOG" id="ENOG502T357">
    <property type="taxonomic scope" value="Eukaryota"/>
</dbReference>
<dbReference type="OrthoDB" id="3594971at2759"/>
<feature type="compositionally biased region" description="Polar residues" evidence="1">
    <location>
        <begin position="1"/>
        <end position="13"/>
    </location>
</feature>
<reference evidence="3" key="5">
    <citation type="submission" date="2018-04" db="UniProtKB">
        <authorList>
            <consortium name="EnsemblFungi"/>
        </authorList>
    </citation>
    <scope>IDENTIFICATION</scope>
    <source>
        <strain evidence="3">R3-111a-1</strain>
    </source>
</reference>
<keyword evidence="4" id="KW-1185">Reference proteome</keyword>
<evidence type="ECO:0000313" key="3">
    <source>
        <dbReference type="EnsemblFungi" id="EJT79889"/>
    </source>
</evidence>
<dbReference type="Proteomes" id="UP000006039">
    <property type="component" value="Unassembled WGS sequence"/>
</dbReference>
<reference evidence="3" key="4">
    <citation type="journal article" date="2015" name="G3 (Bethesda)">
        <title>Genome sequences of three phytopathogenic species of the Magnaporthaceae family of fungi.</title>
        <authorList>
            <person name="Okagaki L.H."/>
            <person name="Nunes C.C."/>
            <person name="Sailsbery J."/>
            <person name="Clay B."/>
            <person name="Brown D."/>
            <person name="John T."/>
            <person name="Oh Y."/>
            <person name="Young N."/>
            <person name="Fitzgerald M."/>
            <person name="Haas B.J."/>
            <person name="Zeng Q."/>
            <person name="Young S."/>
            <person name="Adiconis X."/>
            <person name="Fan L."/>
            <person name="Levin J.Z."/>
            <person name="Mitchell T.K."/>
            <person name="Okubara P.A."/>
            <person name="Farman M.L."/>
            <person name="Kohn L.M."/>
            <person name="Birren B."/>
            <person name="Ma L.-J."/>
            <person name="Dean R.A."/>
        </authorList>
    </citation>
    <scope>NUCLEOTIDE SEQUENCE</scope>
    <source>
        <strain evidence="3">R3-111a-1</strain>
    </source>
</reference>
<accession>J3NUL6</accession>
<gene>
    <name evidence="3" type="primary">20345429</name>
    <name evidence="2" type="ORF">GGTG_04971</name>
</gene>
<feature type="region of interest" description="Disordered" evidence="1">
    <location>
        <begin position="1"/>
        <end position="23"/>
    </location>
</feature>
<dbReference type="InterPro" id="IPR032675">
    <property type="entry name" value="LRR_dom_sf"/>
</dbReference>
<dbReference type="RefSeq" id="XP_009221034.1">
    <property type="nucleotide sequence ID" value="XM_009222770.1"/>
</dbReference>
<protein>
    <recommendedName>
        <fullName evidence="5">F-box domain-containing protein</fullName>
    </recommendedName>
</protein>
<reference evidence="2" key="2">
    <citation type="submission" date="2010-07" db="EMBL/GenBank/DDBJ databases">
        <authorList>
            <consortium name="The Broad Institute Genome Sequencing Platform"/>
            <consortium name="Broad Institute Genome Sequencing Center for Infectious Disease"/>
            <person name="Ma L.-J."/>
            <person name="Dead R."/>
            <person name="Young S."/>
            <person name="Zeng Q."/>
            <person name="Koehrsen M."/>
            <person name="Alvarado L."/>
            <person name="Berlin A."/>
            <person name="Chapman S.B."/>
            <person name="Chen Z."/>
            <person name="Freedman E."/>
            <person name="Gellesch M."/>
            <person name="Goldberg J."/>
            <person name="Griggs A."/>
            <person name="Gujja S."/>
            <person name="Heilman E.R."/>
            <person name="Heiman D."/>
            <person name="Hepburn T."/>
            <person name="Howarth C."/>
            <person name="Jen D."/>
            <person name="Larson L."/>
            <person name="Mehta T."/>
            <person name="Neiman D."/>
            <person name="Pearson M."/>
            <person name="Roberts A."/>
            <person name="Saif S."/>
            <person name="Shea T."/>
            <person name="Shenoy N."/>
            <person name="Sisk P."/>
            <person name="Stolte C."/>
            <person name="Sykes S."/>
            <person name="Walk T."/>
            <person name="White J."/>
            <person name="Yandava C."/>
            <person name="Haas B."/>
            <person name="Nusbaum C."/>
            <person name="Birren B."/>
        </authorList>
    </citation>
    <scope>NUCLEOTIDE SEQUENCE</scope>
    <source>
        <strain evidence="2">R3-111a-1</strain>
    </source>
</reference>
<name>J3NUL6_GAET3</name>
<dbReference type="HOGENOM" id="CLU_025527_0_0_1"/>
<proteinExistence type="predicted"/>
<organism evidence="2">
    <name type="scientific">Gaeumannomyces tritici (strain R3-111a-1)</name>
    <name type="common">Wheat and barley take-all root rot fungus</name>
    <name type="synonym">Gaeumannomyces graminis var. tritici</name>
    <dbReference type="NCBI Taxonomy" id="644352"/>
    <lineage>
        <taxon>Eukaryota</taxon>
        <taxon>Fungi</taxon>
        <taxon>Dikarya</taxon>
        <taxon>Ascomycota</taxon>
        <taxon>Pezizomycotina</taxon>
        <taxon>Sordariomycetes</taxon>
        <taxon>Sordariomycetidae</taxon>
        <taxon>Magnaporthales</taxon>
        <taxon>Magnaporthaceae</taxon>
        <taxon>Gaeumannomyces</taxon>
    </lineage>
</organism>
<sequence length="647" mass="73586">MHSLISSRPSISYKSPPPMDQPHQLSASLVARIPVPSFYPPTQPFSQPYQTMAVASHRARRGQSVHVYSLAAEILALIFRHVRNYSLVDIVVVRLVCRRFNEIAIPIQYQTLVLTKRLLYHPSPGRLMVAYANMHLYTNHVIASIDDQEDCAQNHRAVARITENIMKLSTFTWRYSRTGPSLPCTCPIGSLFLRAPGGRGALRRETKVHIEGLSPRCIEQHQSALLDGIPTELLASLDMAYPSPPLQGGVNGLKQMLLGSRSIKTFQYRDRGQGTSFELSGTDRLPSFEKLYMECYDWVHSKEEVARHWDFTRLRSLQLIDMPILRTLRSLDPRDLWGLRTLVLRDSGISDGREELSWLLDTIVRSHVGALQRLELTVETQSFRMDALFCHARTLRHLSLRDFVGFSDDTRRCPTLWVGDLERLASELVELRTLELDMDTARTDPPLFLRALCMFPKLHTLTIHVHTVVHPFEELPQRIDKDREAAMQLFSFLTSERAKAMGLAGGTGEPPSWRRITLNVGGWKPVMVRRLSRSWKAQNRRGIFAERCFVMHQRQCASPLSPEPYEISEVACDELGRDHLDPQDDPDVNEELSGIAHRMGQFQDPDEAPEFSYADFTEAVLEYIHRGTIPPGNIFASQAADFGDGTW</sequence>
<dbReference type="GeneID" id="20345429"/>
<reference evidence="2" key="3">
    <citation type="submission" date="2010-09" db="EMBL/GenBank/DDBJ databases">
        <title>Annotation of Gaeumannomyces graminis var. tritici R3-111a-1.</title>
        <authorList>
            <consortium name="The Broad Institute Genome Sequencing Platform"/>
            <person name="Ma L.-J."/>
            <person name="Dead R."/>
            <person name="Young S.K."/>
            <person name="Zeng Q."/>
            <person name="Gargeya S."/>
            <person name="Fitzgerald M."/>
            <person name="Haas B."/>
            <person name="Abouelleil A."/>
            <person name="Alvarado L."/>
            <person name="Arachchi H.M."/>
            <person name="Berlin A."/>
            <person name="Brown A."/>
            <person name="Chapman S.B."/>
            <person name="Chen Z."/>
            <person name="Dunbar C."/>
            <person name="Freedman E."/>
            <person name="Gearin G."/>
            <person name="Gellesch M."/>
            <person name="Goldberg J."/>
            <person name="Griggs A."/>
            <person name="Gujja S."/>
            <person name="Heiman D."/>
            <person name="Howarth C."/>
            <person name="Larson L."/>
            <person name="Lui A."/>
            <person name="MacDonald P.J.P."/>
            <person name="Mehta T."/>
            <person name="Montmayeur A."/>
            <person name="Murphy C."/>
            <person name="Neiman D."/>
            <person name="Pearson M."/>
            <person name="Priest M."/>
            <person name="Roberts A."/>
            <person name="Saif S."/>
            <person name="Shea T."/>
            <person name="Shenoy N."/>
            <person name="Sisk P."/>
            <person name="Stolte C."/>
            <person name="Sykes S."/>
            <person name="Yandava C."/>
            <person name="Wortman J."/>
            <person name="Nusbaum C."/>
            <person name="Birren B."/>
        </authorList>
    </citation>
    <scope>NUCLEOTIDE SEQUENCE</scope>
    <source>
        <strain evidence="2">R3-111a-1</strain>
    </source>
</reference>
<dbReference type="EMBL" id="GL385396">
    <property type="protein sequence ID" value="EJT79889.1"/>
    <property type="molecule type" value="Genomic_DNA"/>
</dbReference>
<evidence type="ECO:0008006" key="5">
    <source>
        <dbReference type="Google" id="ProtNLM"/>
    </source>
</evidence>
<reference evidence="4" key="1">
    <citation type="submission" date="2010-07" db="EMBL/GenBank/DDBJ databases">
        <title>The genome sequence of Gaeumannomyces graminis var. tritici strain R3-111a-1.</title>
        <authorList>
            <consortium name="The Broad Institute Genome Sequencing Platform"/>
            <person name="Ma L.-J."/>
            <person name="Dead R."/>
            <person name="Young S."/>
            <person name="Zeng Q."/>
            <person name="Koehrsen M."/>
            <person name="Alvarado L."/>
            <person name="Berlin A."/>
            <person name="Chapman S.B."/>
            <person name="Chen Z."/>
            <person name="Freedman E."/>
            <person name="Gellesch M."/>
            <person name="Goldberg J."/>
            <person name="Griggs A."/>
            <person name="Gujja S."/>
            <person name="Heilman E.R."/>
            <person name="Heiman D."/>
            <person name="Hepburn T."/>
            <person name="Howarth C."/>
            <person name="Jen D."/>
            <person name="Larson L."/>
            <person name="Mehta T."/>
            <person name="Neiman D."/>
            <person name="Pearson M."/>
            <person name="Roberts A."/>
            <person name="Saif S."/>
            <person name="Shea T."/>
            <person name="Shenoy N."/>
            <person name="Sisk P."/>
            <person name="Stolte C."/>
            <person name="Sykes S."/>
            <person name="Walk T."/>
            <person name="White J."/>
            <person name="Yandava C."/>
            <person name="Haas B."/>
            <person name="Nusbaum C."/>
            <person name="Birren B."/>
        </authorList>
    </citation>
    <scope>NUCLEOTIDE SEQUENCE [LARGE SCALE GENOMIC DNA]</scope>
    <source>
        <strain evidence="4">R3-111a-1</strain>
    </source>
</reference>